<comment type="caution">
    <text evidence="14">The sequence shown here is derived from an EMBL/GenBank/DDBJ whole genome shotgun (WGS) entry which is preliminary data.</text>
</comment>
<evidence type="ECO:0000259" key="13">
    <source>
        <dbReference type="PROSITE" id="PS50280"/>
    </source>
</evidence>
<protein>
    <recommendedName>
        <fullName evidence="11">[histone H3]-lysine(27) N-methyltransferase</fullName>
        <ecNumber evidence="11">2.1.1.369</ecNumber>
    </recommendedName>
</protein>
<evidence type="ECO:0000256" key="2">
    <source>
        <dbReference type="ARBA" id="ARBA00022603"/>
    </source>
</evidence>
<name>A0A8K0IY57_COCNU</name>
<evidence type="ECO:0000256" key="1">
    <source>
        <dbReference type="ARBA" id="ARBA00004123"/>
    </source>
</evidence>
<dbReference type="PANTHER" id="PTHR48458:SF1">
    <property type="entry name" value="SET DOMAIN-CONTAINING PROTEIN"/>
    <property type="match status" value="1"/>
</dbReference>
<keyword evidence="4" id="KW-0949">S-adenosyl-L-methionine</keyword>
<dbReference type="CDD" id="cd10539">
    <property type="entry name" value="SET_ATXR5_6-like"/>
    <property type="match status" value="1"/>
</dbReference>
<keyword evidence="5" id="KW-0479">Metal-binding</keyword>
<dbReference type="SUPFAM" id="SSF82199">
    <property type="entry name" value="SET domain"/>
    <property type="match status" value="1"/>
</dbReference>
<dbReference type="PROSITE" id="PS50280">
    <property type="entry name" value="SET"/>
    <property type="match status" value="1"/>
</dbReference>
<comment type="subcellular location">
    <subcellularLocation>
        <location evidence="1">Nucleus</location>
    </subcellularLocation>
</comment>
<dbReference type="GO" id="GO:0032259">
    <property type="term" value="P:methylation"/>
    <property type="evidence" value="ECO:0007669"/>
    <property type="project" value="UniProtKB-KW"/>
</dbReference>
<dbReference type="Gene3D" id="2.170.270.10">
    <property type="entry name" value="SET domain"/>
    <property type="match status" value="1"/>
</dbReference>
<evidence type="ECO:0000313" key="14">
    <source>
        <dbReference type="EMBL" id="KAG1369767.1"/>
    </source>
</evidence>
<dbReference type="EC" id="2.1.1.369" evidence="11"/>
<accession>A0A8K0IY57</accession>
<evidence type="ECO:0000256" key="4">
    <source>
        <dbReference type="ARBA" id="ARBA00022691"/>
    </source>
</evidence>
<evidence type="ECO:0000256" key="3">
    <source>
        <dbReference type="ARBA" id="ARBA00022679"/>
    </source>
</evidence>
<evidence type="ECO:0000256" key="6">
    <source>
        <dbReference type="ARBA" id="ARBA00022771"/>
    </source>
</evidence>
<reference evidence="14" key="2">
    <citation type="submission" date="2019-07" db="EMBL/GenBank/DDBJ databases">
        <authorList>
            <person name="Yang Y."/>
            <person name="Bocs S."/>
            <person name="Baudouin L."/>
        </authorList>
    </citation>
    <scope>NUCLEOTIDE SEQUENCE</scope>
    <source>
        <tissue evidence="14">Spear leaf of Hainan Tall coconut</tissue>
    </source>
</reference>
<dbReference type="AlphaFoldDB" id="A0A8K0IY57"/>
<organism evidence="14 15">
    <name type="scientific">Cocos nucifera</name>
    <name type="common">Coconut palm</name>
    <dbReference type="NCBI Taxonomy" id="13894"/>
    <lineage>
        <taxon>Eukaryota</taxon>
        <taxon>Viridiplantae</taxon>
        <taxon>Streptophyta</taxon>
        <taxon>Embryophyta</taxon>
        <taxon>Tracheophyta</taxon>
        <taxon>Spermatophyta</taxon>
        <taxon>Magnoliopsida</taxon>
        <taxon>Liliopsida</taxon>
        <taxon>Arecaceae</taxon>
        <taxon>Arecoideae</taxon>
        <taxon>Cocoseae</taxon>
        <taxon>Attaleinae</taxon>
        <taxon>Cocos</taxon>
    </lineage>
</organism>
<evidence type="ECO:0000256" key="12">
    <source>
        <dbReference type="SAM" id="MobiDB-lite"/>
    </source>
</evidence>
<keyword evidence="8" id="KW-0156">Chromatin regulator</keyword>
<keyword evidence="2" id="KW-0489">Methyltransferase</keyword>
<dbReference type="FunFam" id="2.170.270.10:FF:000038">
    <property type="entry name" value="Histone-lysine N-methyltransferase ATXR5"/>
    <property type="match status" value="1"/>
</dbReference>
<dbReference type="GO" id="GO:0008270">
    <property type="term" value="F:zinc ion binding"/>
    <property type="evidence" value="ECO:0007669"/>
    <property type="project" value="UniProtKB-KW"/>
</dbReference>
<dbReference type="InterPro" id="IPR053114">
    <property type="entry name" value="ATXR5/ATXR6"/>
</dbReference>
<keyword evidence="6" id="KW-0863">Zinc-finger</keyword>
<proteinExistence type="predicted"/>
<evidence type="ECO:0000256" key="10">
    <source>
        <dbReference type="ARBA" id="ARBA00052048"/>
    </source>
</evidence>
<sequence>MAPKGPEAESPSPTNGSVRKRTEALSPSLPRKKTPPLSKLLNRSSIILSILHKMLPDYVFWISFGLDTRKQRRRSIPLVMHKRRRRRRILPFNPTEDPVRRFEQMGSLATALTTLQMEFSNELTYMAGMAPRSANQAILEKGGMQVLPREDKETLKLCRAMYKRGECPPLLVVYDSLEGFTVQADGHLKDMTFIAEYTGDVDYLLNRQHDDCDSIMTLLSATNPSDSLVVCPDKRGNIARFINGINNHNQESRKKQNIKCVRYDVDGECRALLVACRDIACGERLYYDYNGCEQEYPTQHFI</sequence>
<keyword evidence="15" id="KW-1185">Reference proteome</keyword>
<dbReference type="InterPro" id="IPR001214">
    <property type="entry name" value="SET_dom"/>
</dbReference>
<dbReference type="Pfam" id="PF00856">
    <property type="entry name" value="SET"/>
    <property type="match status" value="1"/>
</dbReference>
<dbReference type="InterPro" id="IPR046341">
    <property type="entry name" value="SET_dom_sf"/>
</dbReference>
<dbReference type="PANTHER" id="PTHR48458">
    <property type="entry name" value="SET DOMAIN-CONTAINING PROTEIN"/>
    <property type="match status" value="1"/>
</dbReference>
<evidence type="ECO:0000313" key="15">
    <source>
        <dbReference type="Proteomes" id="UP000797356"/>
    </source>
</evidence>
<gene>
    <name evidence="14" type="ORF">COCNU_15G001330</name>
</gene>
<comment type="catalytic activity">
    <reaction evidence="10">
        <text>L-lysyl(27)-[histone H3] + S-adenosyl-L-methionine = N(6)-methyl-L-lysyl(27)-[histone H3] + S-adenosyl-L-homocysteine + H(+)</text>
        <dbReference type="Rhea" id="RHEA:60296"/>
        <dbReference type="Rhea" id="RHEA-COMP:15544"/>
        <dbReference type="Rhea" id="RHEA-COMP:15548"/>
        <dbReference type="ChEBI" id="CHEBI:15378"/>
        <dbReference type="ChEBI" id="CHEBI:29969"/>
        <dbReference type="ChEBI" id="CHEBI:57856"/>
        <dbReference type="ChEBI" id="CHEBI:59789"/>
        <dbReference type="ChEBI" id="CHEBI:61929"/>
        <dbReference type="EC" id="2.1.1.369"/>
    </reaction>
</comment>
<dbReference type="GO" id="GO:0051726">
    <property type="term" value="P:regulation of cell cycle"/>
    <property type="evidence" value="ECO:0007669"/>
    <property type="project" value="UniProtKB-ARBA"/>
</dbReference>
<feature type="region of interest" description="Disordered" evidence="12">
    <location>
        <begin position="1"/>
        <end position="36"/>
    </location>
</feature>
<keyword evidence="7" id="KW-0862">Zinc</keyword>
<reference evidence="14" key="1">
    <citation type="journal article" date="2017" name="Gigascience">
        <title>The genome draft of coconut (Cocos nucifera).</title>
        <authorList>
            <person name="Xiao Y."/>
            <person name="Xu P."/>
            <person name="Fan H."/>
            <person name="Baudouin L."/>
            <person name="Xia W."/>
            <person name="Bocs S."/>
            <person name="Xu J."/>
            <person name="Li Q."/>
            <person name="Guo A."/>
            <person name="Zhou L."/>
            <person name="Li J."/>
            <person name="Wu Y."/>
            <person name="Ma Z."/>
            <person name="Armero A."/>
            <person name="Issali A.E."/>
            <person name="Liu N."/>
            <person name="Peng M."/>
            <person name="Yang Y."/>
        </authorList>
    </citation>
    <scope>NUCLEOTIDE SEQUENCE</scope>
    <source>
        <tissue evidence="14">Spear leaf of Hainan Tall coconut</tissue>
    </source>
</reference>
<feature type="domain" description="SET" evidence="13">
    <location>
        <begin position="168"/>
        <end position="290"/>
    </location>
</feature>
<evidence type="ECO:0000256" key="9">
    <source>
        <dbReference type="ARBA" id="ARBA00023242"/>
    </source>
</evidence>
<dbReference type="OrthoDB" id="336088at2759"/>
<dbReference type="EMBL" id="CM017886">
    <property type="protein sequence ID" value="KAG1369767.1"/>
    <property type="molecule type" value="Genomic_DNA"/>
</dbReference>
<evidence type="ECO:0000256" key="7">
    <source>
        <dbReference type="ARBA" id="ARBA00022833"/>
    </source>
</evidence>
<evidence type="ECO:0000256" key="5">
    <source>
        <dbReference type="ARBA" id="ARBA00022723"/>
    </source>
</evidence>
<dbReference type="GO" id="GO:0005634">
    <property type="term" value="C:nucleus"/>
    <property type="evidence" value="ECO:0007669"/>
    <property type="project" value="UniProtKB-SubCell"/>
</dbReference>
<keyword evidence="3" id="KW-0808">Transferase</keyword>
<dbReference type="GO" id="GO:0006275">
    <property type="term" value="P:regulation of DNA replication"/>
    <property type="evidence" value="ECO:0007669"/>
    <property type="project" value="UniProtKB-ARBA"/>
</dbReference>
<dbReference type="GO" id="GO:0140953">
    <property type="term" value="F:histone H3K27 monomethyltransferase activity"/>
    <property type="evidence" value="ECO:0007669"/>
    <property type="project" value="UniProtKB-EC"/>
</dbReference>
<evidence type="ECO:0000256" key="11">
    <source>
        <dbReference type="ARBA" id="ARBA00066815"/>
    </source>
</evidence>
<keyword evidence="9" id="KW-0539">Nucleus</keyword>
<evidence type="ECO:0000256" key="8">
    <source>
        <dbReference type="ARBA" id="ARBA00022853"/>
    </source>
</evidence>
<dbReference type="Proteomes" id="UP000797356">
    <property type="component" value="Chromosome 15"/>
</dbReference>